<feature type="region of interest" description="Disordered" evidence="1">
    <location>
        <begin position="84"/>
        <end position="128"/>
    </location>
</feature>
<dbReference type="EMBL" id="LAZR01006022">
    <property type="protein sequence ID" value="KKM95326.1"/>
    <property type="molecule type" value="Genomic_DNA"/>
</dbReference>
<proteinExistence type="predicted"/>
<sequence>MTDILGTPNELSVTVGRTISDSNYGSFKVTATLTITLAPDANPKDSFDSVQGWLEANVGAAVKAQKKAYDLSLQLQPAQEEYGIGDERASPPPNFPETPDYTSQQSAHAPVKAPVASPAQPENVSGQMVTETWKRPTMTVEYTKGNDAYLLAKGGRWTEWGAPLWPEMIPPEWGFPEGWPERNEFNEKIAYGLPEGLQDVFVQMKPDGKPKKVIGFQ</sequence>
<evidence type="ECO:0000313" key="2">
    <source>
        <dbReference type="EMBL" id="KKM95326.1"/>
    </source>
</evidence>
<dbReference type="AlphaFoldDB" id="A0A0F9M7M8"/>
<comment type="caution">
    <text evidence="2">The sequence shown here is derived from an EMBL/GenBank/DDBJ whole genome shotgun (WGS) entry which is preliminary data.</text>
</comment>
<gene>
    <name evidence="2" type="ORF">LCGC14_1189440</name>
</gene>
<protein>
    <submittedName>
        <fullName evidence="2">Uncharacterized protein</fullName>
    </submittedName>
</protein>
<name>A0A0F9M7M8_9ZZZZ</name>
<evidence type="ECO:0000256" key="1">
    <source>
        <dbReference type="SAM" id="MobiDB-lite"/>
    </source>
</evidence>
<accession>A0A0F9M7M8</accession>
<organism evidence="2">
    <name type="scientific">marine sediment metagenome</name>
    <dbReference type="NCBI Taxonomy" id="412755"/>
    <lineage>
        <taxon>unclassified sequences</taxon>
        <taxon>metagenomes</taxon>
        <taxon>ecological metagenomes</taxon>
    </lineage>
</organism>
<reference evidence="2" key="1">
    <citation type="journal article" date="2015" name="Nature">
        <title>Complex archaea that bridge the gap between prokaryotes and eukaryotes.</title>
        <authorList>
            <person name="Spang A."/>
            <person name="Saw J.H."/>
            <person name="Jorgensen S.L."/>
            <person name="Zaremba-Niedzwiedzka K."/>
            <person name="Martijn J."/>
            <person name="Lind A.E."/>
            <person name="van Eijk R."/>
            <person name="Schleper C."/>
            <person name="Guy L."/>
            <person name="Ettema T.J."/>
        </authorList>
    </citation>
    <scope>NUCLEOTIDE SEQUENCE</scope>
</reference>